<organism evidence="1 2">
    <name type="scientific">Ephemerocybe angulata</name>
    <dbReference type="NCBI Taxonomy" id="980116"/>
    <lineage>
        <taxon>Eukaryota</taxon>
        <taxon>Fungi</taxon>
        <taxon>Dikarya</taxon>
        <taxon>Basidiomycota</taxon>
        <taxon>Agaricomycotina</taxon>
        <taxon>Agaricomycetes</taxon>
        <taxon>Agaricomycetidae</taxon>
        <taxon>Agaricales</taxon>
        <taxon>Agaricineae</taxon>
        <taxon>Psathyrellaceae</taxon>
        <taxon>Ephemerocybe</taxon>
    </lineage>
</organism>
<sequence>MLGDGLGKMVGGHLRVLGCWPRACGALAGLDLCWLPTALGEPPYPLRPSLRDELLRGLRPGGDKIGDRSAGWSMEGKITRTMQGTAACIPEGGGSCLNACPNAG</sequence>
<gene>
    <name evidence="1" type="ORF">DFP72DRAFT_46418</name>
</gene>
<evidence type="ECO:0000313" key="2">
    <source>
        <dbReference type="Proteomes" id="UP000521943"/>
    </source>
</evidence>
<accession>A0A8H6LWT9</accession>
<dbReference type="EMBL" id="JACGCI010000103">
    <property type="protein sequence ID" value="KAF6745640.1"/>
    <property type="molecule type" value="Genomic_DNA"/>
</dbReference>
<proteinExistence type="predicted"/>
<keyword evidence="2" id="KW-1185">Reference proteome</keyword>
<dbReference type="AlphaFoldDB" id="A0A8H6LWT9"/>
<evidence type="ECO:0000313" key="1">
    <source>
        <dbReference type="EMBL" id="KAF6745640.1"/>
    </source>
</evidence>
<comment type="caution">
    <text evidence="1">The sequence shown here is derived from an EMBL/GenBank/DDBJ whole genome shotgun (WGS) entry which is preliminary data.</text>
</comment>
<reference evidence="1 2" key="1">
    <citation type="submission" date="2020-07" db="EMBL/GenBank/DDBJ databases">
        <title>Comparative genomics of pyrophilous fungi reveals a link between fire events and developmental genes.</title>
        <authorList>
            <consortium name="DOE Joint Genome Institute"/>
            <person name="Steindorff A.S."/>
            <person name="Carver A."/>
            <person name="Calhoun S."/>
            <person name="Stillman K."/>
            <person name="Liu H."/>
            <person name="Lipzen A."/>
            <person name="Pangilinan J."/>
            <person name="Labutti K."/>
            <person name="Bruns T.D."/>
            <person name="Grigoriev I.V."/>
        </authorList>
    </citation>
    <scope>NUCLEOTIDE SEQUENCE [LARGE SCALE GENOMIC DNA]</scope>
    <source>
        <strain evidence="1 2">CBS 144469</strain>
    </source>
</reference>
<name>A0A8H6LWT9_9AGAR</name>
<protein>
    <submittedName>
        <fullName evidence="1">Uncharacterized protein</fullName>
    </submittedName>
</protein>
<dbReference type="Proteomes" id="UP000521943">
    <property type="component" value="Unassembled WGS sequence"/>
</dbReference>